<protein>
    <recommendedName>
        <fullName evidence="3">DUF1064 domain-containing protein</fullName>
    </recommendedName>
</protein>
<proteinExistence type="predicted"/>
<dbReference type="RefSeq" id="WP_222929316.1">
    <property type="nucleotide sequence ID" value="NZ_UWPJ01000039.1"/>
</dbReference>
<organism evidence="1 2">
    <name type="scientific">Pigmentiphaga humi</name>
    <dbReference type="NCBI Taxonomy" id="2478468"/>
    <lineage>
        <taxon>Bacteria</taxon>
        <taxon>Pseudomonadati</taxon>
        <taxon>Pseudomonadota</taxon>
        <taxon>Betaproteobacteria</taxon>
        <taxon>Burkholderiales</taxon>
        <taxon>Alcaligenaceae</taxon>
        <taxon>Pigmentiphaga</taxon>
    </lineage>
</organism>
<dbReference type="AlphaFoldDB" id="A0A3P4BA12"/>
<reference evidence="1 2" key="1">
    <citation type="submission" date="2018-10" db="EMBL/GenBank/DDBJ databases">
        <authorList>
            <person name="Criscuolo A."/>
        </authorList>
    </citation>
    <scope>NUCLEOTIDE SEQUENCE [LARGE SCALE GENOMIC DNA]</scope>
    <source>
        <strain evidence="1">DnA1</strain>
    </source>
</reference>
<dbReference type="Proteomes" id="UP000277294">
    <property type="component" value="Unassembled WGS sequence"/>
</dbReference>
<evidence type="ECO:0008006" key="3">
    <source>
        <dbReference type="Google" id="ProtNLM"/>
    </source>
</evidence>
<gene>
    <name evidence="1" type="ORF">PIGHUM_04465</name>
</gene>
<keyword evidence="2" id="KW-1185">Reference proteome</keyword>
<dbReference type="Gene3D" id="3.40.91.30">
    <property type="match status" value="1"/>
</dbReference>
<dbReference type="EMBL" id="UWPJ01000039">
    <property type="protein sequence ID" value="VCU72366.1"/>
    <property type="molecule type" value="Genomic_DNA"/>
</dbReference>
<sequence length="146" mass="16291">MANALRWSEEQLAAHLRRNPAPETAPLPQAQPEAACTYTAPTENPAMNKTEAEYAGMLEAQRLAGSVLAWQYEAVTLKLAHNTRYTPDFMVVAADGALEFHETKGGFIREDGWLKLKMAASMFPFRFFLCQKAEKKDGGGWSIKRI</sequence>
<name>A0A3P4BA12_9BURK</name>
<evidence type="ECO:0000313" key="2">
    <source>
        <dbReference type="Proteomes" id="UP000277294"/>
    </source>
</evidence>
<accession>A0A3P4BA12</accession>
<evidence type="ECO:0000313" key="1">
    <source>
        <dbReference type="EMBL" id="VCU72366.1"/>
    </source>
</evidence>